<dbReference type="Pfam" id="PF11259">
    <property type="entry name" value="DUF3060"/>
    <property type="match status" value="1"/>
</dbReference>
<gene>
    <name evidence="3" type="ORF">NCTC10742_01085</name>
</gene>
<dbReference type="EMBL" id="UGQM01000001">
    <property type="protein sequence ID" value="STZ41878.1"/>
    <property type="molecule type" value="Genomic_DNA"/>
</dbReference>
<dbReference type="OMA" id="KVTYHSG"/>
<dbReference type="InterPro" id="IPR021417">
    <property type="entry name" value="DUF3060"/>
</dbReference>
<feature type="transmembrane region" description="Helical" evidence="2">
    <location>
        <begin position="78"/>
        <end position="101"/>
    </location>
</feature>
<evidence type="ECO:0000256" key="1">
    <source>
        <dbReference type="SAM" id="MobiDB-lite"/>
    </source>
</evidence>
<keyword evidence="2" id="KW-0812">Transmembrane</keyword>
<sequence length="232" mass="24087">MEPNGDPEARIRDLERPLADRARASELGTHPYGAPPVPPYQDVALPPMPPGVEHPAPVYGSPYYAPPQRVVHKRSNTALWLIPVVVVVVLAAGIIGIVAYFSSGTPDSYTYTPPVSGGGGPLDAPLPPQVQTRTDSTEQVITVDSGGFVSIGGVEKNQTIVCDEGTVSISGVNNTIEVTGRCGSVTVSGVDNTVTVESAGTISASGFHNRVTFLAGDPQTSTSGSGNVIERQ</sequence>
<organism evidence="3 4">
    <name type="scientific">Mycolicibacterium gilvum</name>
    <dbReference type="NCBI Taxonomy" id="1804"/>
    <lineage>
        <taxon>Bacteria</taxon>
        <taxon>Bacillati</taxon>
        <taxon>Actinomycetota</taxon>
        <taxon>Actinomycetes</taxon>
        <taxon>Mycobacteriales</taxon>
        <taxon>Mycobacteriaceae</taxon>
        <taxon>Mycolicibacterium</taxon>
    </lineage>
</organism>
<evidence type="ECO:0000313" key="3">
    <source>
        <dbReference type="EMBL" id="STZ41878.1"/>
    </source>
</evidence>
<name>A0A378SIA2_9MYCO</name>
<reference evidence="3 4" key="1">
    <citation type="submission" date="2018-06" db="EMBL/GenBank/DDBJ databases">
        <authorList>
            <consortium name="Pathogen Informatics"/>
            <person name="Doyle S."/>
        </authorList>
    </citation>
    <scope>NUCLEOTIDE SEQUENCE [LARGE SCALE GENOMIC DNA]</scope>
    <source>
        <strain evidence="3 4">NCTC10742</strain>
    </source>
</reference>
<accession>A0A378SIA2</accession>
<keyword evidence="2" id="KW-1133">Transmembrane helix</keyword>
<protein>
    <submittedName>
        <fullName evidence="3">Protein of uncharacterized function (DUF3060)</fullName>
    </submittedName>
</protein>
<feature type="compositionally biased region" description="Basic and acidic residues" evidence="1">
    <location>
        <begin position="7"/>
        <end position="24"/>
    </location>
</feature>
<evidence type="ECO:0000313" key="4">
    <source>
        <dbReference type="Proteomes" id="UP000254291"/>
    </source>
</evidence>
<keyword evidence="2" id="KW-0472">Membrane</keyword>
<evidence type="ECO:0000256" key="2">
    <source>
        <dbReference type="SAM" id="Phobius"/>
    </source>
</evidence>
<dbReference type="RefSeq" id="WP_013472758.1">
    <property type="nucleotide sequence ID" value="NZ_JACKST010000060.1"/>
</dbReference>
<proteinExistence type="predicted"/>
<dbReference type="Proteomes" id="UP000254291">
    <property type="component" value="Unassembled WGS sequence"/>
</dbReference>
<feature type="region of interest" description="Disordered" evidence="1">
    <location>
        <begin position="1"/>
        <end position="40"/>
    </location>
</feature>
<dbReference type="AlphaFoldDB" id="A0A378SIA2"/>